<accession>A0A9D1MYU6</accession>
<sequence>MKINLIAATNYACKKPKMQSFNGSWEEKTIYKPDGYHSYHQKTYLPDKGESTTEIAKAWEKETGLLPIDWVKDVNPYNQLGSKTNNGKYEKTEYVINGQKYMPVDVLIASAREKLNRKDEYDGYGKIKDCIELAQLHSLEGNQKAVKDVEKQIAQNFATQIMIKEKVASASLVNTYKEGWGTAMLACEVYKNCPKNSLYEESLKNLNKE</sequence>
<dbReference type="AlphaFoldDB" id="A0A9D1MYU6"/>
<evidence type="ECO:0000313" key="2">
    <source>
        <dbReference type="Proteomes" id="UP000886748"/>
    </source>
</evidence>
<gene>
    <name evidence="1" type="ORF">IAD26_02320</name>
</gene>
<reference evidence="1" key="1">
    <citation type="submission" date="2020-10" db="EMBL/GenBank/DDBJ databases">
        <authorList>
            <person name="Gilroy R."/>
        </authorList>
    </citation>
    <scope>NUCLEOTIDE SEQUENCE</scope>
    <source>
        <strain evidence="1">CHK154-7741</strain>
    </source>
</reference>
<comment type="caution">
    <text evidence="1">The sequence shown here is derived from an EMBL/GenBank/DDBJ whole genome shotgun (WGS) entry which is preliminary data.</text>
</comment>
<protein>
    <submittedName>
        <fullName evidence="1">Uncharacterized protein</fullName>
    </submittedName>
</protein>
<name>A0A9D1MYU6_9CLOT</name>
<organism evidence="1 2">
    <name type="scientific">Candidatus Limenecus avicola</name>
    <dbReference type="NCBI Taxonomy" id="2840847"/>
    <lineage>
        <taxon>Bacteria</taxon>
        <taxon>Bacillati</taxon>
        <taxon>Bacillota</taxon>
        <taxon>Clostridia</taxon>
        <taxon>Eubacteriales</taxon>
        <taxon>Clostridiaceae</taxon>
        <taxon>Clostridiaceae incertae sedis</taxon>
        <taxon>Candidatus Limenecus</taxon>
    </lineage>
</organism>
<proteinExistence type="predicted"/>
<reference evidence="1" key="2">
    <citation type="journal article" date="2021" name="PeerJ">
        <title>Extensive microbial diversity within the chicken gut microbiome revealed by metagenomics and culture.</title>
        <authorList>
            <person name="Gilroy R."/>
            <person name="Ravi A."/>
            <person name="Getino M."/>
            <person name="Pursley I."/>
            <person name="Horton D.L."/>
            <person name="Alikhan N.F."/>
            <person name="Baker D."/>
            <person name="Gharbi K."/>
            <person name="Hall N."/>
            <person name="Watson M."/>
            <person name="Adriaenssens E.M."/>
            <person name="Foster-Nyarko E."/>
            <person name="Jarju S."/>
            <person name="Secka A."/>
            <person name="Antonio M."/>
            <person name="Oren A."/>
            <person name="Chaudhuri R.R."/>
            <person name="La Ragione R."/>
            <person name="Hildebrand F."/>
            <person name="Pallen M.J."/>
        </authorList>
    </citation>
    <scope>NUCLEOTIDE SEQUENCE</scope>
    <source>
        <strain evidence="1">CHK154-7741</strain>
    </source>
</reference>
<dbReference type="EMBL" id="DVOD01000017">
    <property type="protein sequence ID" value="HIU91949.1"/>
    <property type="molecule type" value="Genomic_DNA"/>
</dbReference>
<evidence type="ECO:0000313" key="1">
    <source>
        <dbReference type="EMBL" id="HIU91949.1"/>
    </source>
</evidence>
<dbReference type="Proteomes" id="UP000886748">
    <property type="component" value="Unassembled WGS sequence"/>
</dbReference>